<dbReference type="EMBL" id="MN740489">
    <property type="protein sequence ID" value="QHU29469.1"/>
    <property type="molecule type" value="Genomic_DNA"/>
</dbReference>
<proteinExistence type="predicted"/>
<reference evidence="1" key="1">
    <citation type="journal article" date="2020" name="Nature">
        <title>Giant virus diversity and host interactions through global metagenomics.</title>
        <authorList>
            <person name="Schulz F."/>
            <person name="Roux S."/>
            <person name="Paez-Espino D."/>
            <person name="Jungbluth S."/>
            <person name="Walsh D.A."/>
            <person name="Denef V.J."/>
            <person name="McMahon K.D."/>
            <person name="Konstantinidis K.T."/>
            <person name="Eloe-Fadrosh E.A."/>
            <person name="Kyrpides N.C."/>
            <person name="Woyke T."/>
        </authorList>
    </citation>
    <scope>NUCLEOTIDE SEQUENCE</scope>
    <source>
        <strain evidence="1">GVMAG-M-3300027804-48</strain>
    </source>
</reference>
<evidence type="ECO:0000313" key="1">
    <source>
        <dbReference type="EMBL" id="QHU29469.1"/>
    </source>
</evidence>
<protein>
    <submittedName>
        <fullName evidence="1">Uncharacterized protein</fullName>
    </submittedName>
</protein>
<organism evidence="1">
    <name type="scientific">viral metagenome</name>
    <dbReference type="NCBI Taxonomy" id="1070528"/>
    <lineage>
        <taxon>unclassified sequences</taxon>
        <taxon>metagenomes</taxon>
        <taxon>organismal metagenomes</taxon>
    </lineage>
</organism>
<dbReference type="AlphaFoldDB" id="A0A6C0LEV2"/>
<name>A0A6C0LEV2_9ZZZZ</name>
<sequence>MKCYYLYLYYTMSSVSTTNCNLNCICLNNDCLYAHYIPYKERKIVKRFYDAINGKNINEPNIDNRKKNCTFGQLCEKETCGYKHRLSFADREKLIVSYKFNKICPEHSQVAKTSNTKSDEPQLDIQNSFSLLEDEKEEEEIIHEIKTDNKTKSWASIVKNEKPIFEEEEVVAVVVAAVNTTLNWEDCADDDFYMNFE</sequence>
<accession>A0A6C0LEV2</accession>